<reference evidence="1" key="1">
    <citation type="submission" date="2022-04" db="EMBL/GenBank/DDBJ databases">
        <title>A functionally conserved STORR gene fusion in Papaver species that diverged 16.8 million years ago.</title>
        <authorList>
            <person name="Catania T."/>
        </authorList>
    </citation>
    <scope>NUCLEOTIDE SEQUENCE</scope>
    <source>
        <strain evidence="1">S-188037</strain>
    </source>
</reference>
<accession>A0AAD4T2P2</accession>
<dbReference type="PANTHER" id="PTHR46328:SF27">
    <property type="entry name" value="OS12G0287500 PROTEIN"/>
    <property type="match status" value="1"/>
</dbReference>
<dbReference type="Proteomes" id="UP001202328">
    <property type="component" value="Unassembled WGS sequence"/>
</dbReference>
<sequence length="125" mass="14629">MEERDNTPMLDLNVSLDETMLDNGLDCVPHCDAEKIDGHILYDNGDLVETSKDMTTDYIPKVEMLFESEDELYHFYNYYARRTGFSIRKGHFKVMVKLGKDYVMWVVQGLASRRKNYTKLFGDIL</sequence>
<evidence type="ECO:0008006" key="3">
    <source>
        <dbReference type="Google" id="ProtNLM"/>
    </source>
</evidence>
<evidence type="ECO:0000313" key="2">
    <source>
        <dbReference type="Proteomes" id="UP001202328"/>
    </source>
</evidence>
<organism evidence="1 2">
    <name type="scientific">Papaver atlanticum</name>
    <dbReference type="NCBI Taxonomy" id="357466"/>
    <lineage>
        <taxon>Eukaryota</taxon>
        <taxon>Viridiplantae</taxon>
        <taxon>Streptophyta</taxon>
        <taxon>Embryophyta</taxon>
        <taxon>Tracheophyta</taxon>
        <taxon>Spermatophyta</taxon>
        <taxon>Magnoliopsida</taxon>
        <taxon>Ranunculales</taxon>
        <taxon>Papaveraceae</taxon>
        <taxon>Papaveroideae</taxon>
        <taxon>Papaver</taxon>
    </lineage>
</organism>
<dbReference type="PANTHER" id="PTHR46328">
    <property type="entry name" value="FAR-RED IMPAIRED RESPONSIVE (FAR1) FAMILY PROTEIN-RELATED"/>
    <property type="match status" value="1"/>
</dbReference>
<evidence type="ECO:0000313" key="1">
    <source>
        <dbReference type="EMBL" id="KAI3932999.1"/>
    </source>
</evidence>
<proteinExistence type="predicted"/>
<gene>
    <name evidence="1" type="ORF">MKW98_029232</name>
</gene>
<protein>
    <recommendedName>
        <fullName evidence="3">FAR1 domain-containing protein</fullName>
    </recommendedName>
</protein>
<keyword evidence="2" id="KW-1185">Reference proteome</keyword>
<dbReference type="EMBL" id="JAJJMB010006973">
    <property type="protein sequence ID" value="KAI3932999.1"/>
    <property type="molecule type" value="Genomic_DNA"/>
</dbReference>
<dbReference type="AlphaFoldDB" id="A0AAD4T2P2"/>
<name>A0AAD4T2P2_9MAGN</name>
<comment type="caution">
    <text evidence="1">The sequence shown here is derived from an EMBL/GenBank/DDBJ whole genome shotgun (WGS) entry which is preliminary data.</text>
</comment>